<dbReference type="OrthoDB" id="8479094at2"/>
<dbReference type="InterPro" id="IPR013525">
    <property type="entry name" value="ABC2_TM"/>
</dbReference>
<dbReference type="Proteomes" id="UP000236742">
    <property type="component" value="Unassembled WGS sequence"/>
</dbReference>
<dbReference type="GO" id="GO:0015920">
    <property type="term" value="P:lipopolysaccharide transport"/>
    <property type="evidence" value="ECO:0007669"/>
    <property type="project" value="TreeGrafter"/>
</dbReference>
<keyword evidence="5" id="KW-0762">Sugar transport</keyword>
<dbReference type="PRINTS" id="PR00164">
    <property type="entry name" value="ABC2TRNSPORT"/>
</dbReference>
<feature type="domain" description="ABC transmembrane type-2" evidence="12">
    <location>
        <begin position="36"/>
        <end position="257"/>
    </location>
</feature>
<keyword evidence="6 11" id="KW-0812">Transmembrane</keyword>
<protein>
    <recommendedName>
        <fullName evidence="11">Transport permease protein</fullName>
    </recommendedName>
</protein>
<sequence>MSNSVQILRFRWFRPLRTITALMLREMSTTYGRSAAGYLWAIIEPVAALALLSIAFALFLRHPSLGTNFPLFYASGYLVFNLYMNVGNKVAQAVSFSKPLLEFPAVTPLDTILARFLLNYLTQLMVSVIIFGGIIAIYDLRLILDFPTIVLAYLAAGAFTLGIGTFNCYLFAAYPSYVQVWAILNRPMFLVSGIFFMFDIVPQPYRDILWFNPLIHLVGLLRSGIYATYDAPYVSLVYVMGVSGILFAVGLLMLNRHIRDAMNR</sequence>
<evidence type="ECO:0000256" key="9">
    <source>
        <dbReference type="ARBA" id="ARBA00023047"/>
    </source>
</evidence>
<evidence type="ECO:0000259" key="12">
    <source>
        <dbReference type="PROSITE" id="PS51012"/>
    </source>
</evidence>
<feature type="transmembrane region" description="Helical" evidence="11">
    <location>
        <begin position="112"/>
        <end position="138"/>
    </location>
</feature>
<dbReference type="PROSITE" id="PS51012">
    <property type="entry name" value="ABC_TM2"/>
    <property type="match status" value="1"/>
</dbReference>
<evidence type="ECO:0000256" key="8">
    <source>
        <dbReference type="ARBA" id="ARBA00022989"/>
    </source>
</evidence>
<evidence type="ECO:0000313" key="14">
    <source>
        <dbReference type="Proteomes" id="UP000236742"/>
    </source>
</evidence>
<dbReference type="RefSeq" id="WP_104008872.1">
    <property type="nucleotide sequence ID" value="NZ_FNVD01000015.1"/>
</dbReference>
<keyword evidence="10 11" id="KW-0472">Membrane</keyword>
<dbReference type="PANTHER" id="PTHR30413:SF10">
    <property type="entry name" value="CAPSULE POLYSACCHARIDE EXPORT INNER-MEMBRANE PROTEIN CTRC"/>
    <property type="match status" value="1"/>
</dbReference>
<dbReference type="InterPro" id="IPR000412">
    <property type="entry name" value="ABC_2_transport"/>
</dbReference>
<comment type="subcellular location">
    <subcellularLocation>
        <location evidence="11">Cell inner membrane</location>
        <topology evidence="11">Multi-pass membrane protein</topology>
    </subcellularLocation>
    <subcellularLocation>
        <location evidence="1">Cell membrane</location>
        <topology evidence="1">Multi-pass membrane protein</topology>
    </subcellularLocation>
</comment>
<feature type="transmembrane region" description="Helical" evidence="11">
    <location>
        <begin position="150"/>
        <end position="172"/>
    </location>
</feature>
<feature type="transmembrane region" description="Helical" evidence="11">
    <location>
        <begin position="178"/>
        <end position="198"/>
    </location>
</feature>
<keyword evidence="9" id="KW-0625">Polysaccharide transport</keyword>
<evidence type="ECO:0000256" key="2">
    <source>
        <dbReference type="ARBA" id="ARBA00007783"/>
    </source>
</evidence>
<reference evidence="13 14" key="1">
    <citation type="submission" date="2016-10" db="EMBL/GenBank/DDBJ databases">
        <authorList>
            <person name="de Groot N.N."/>
        </authorList>
    </citation>
    <scope>NUCLEOTIDE SEQUENCE [LARGE SCALE GENOMIC DNA]</scope>
    <source>
        <strain evidence="13 14">DSM 23413</strain>
    </source>
</reference>
<keyword evidence="3 11" id="KW-0813">Transport</keyword>
<dbReference type="GO" id="GO:0140359">
    <property type="term" value="F:ABC-type transporter activity"/>
    <property type="evidence" value="ECO:0007669"/>
    <property type="project" value="InterPro"/>
</dbReference>
<evidence type="ECO:0000256" key="4">
    <source>
        <dbReference type="ARBA" id="ARBA00022475"/>
    </source>
</evidence>
<keyword evidence="4 11" id="KW-1003">Cell membrane</keyword>
<feature type="transmembrane region" description="Helical" evidence="11">
    <location>
        <begin position="37"/>
        <end position="59"/>
    </location>
</feature>
<evidence type="ECO:0000256" key="11">
    <source>
        <dbReference type="RuleBase" id="RU361157"/>
    </source>
</evidence>
<dbReference type="EMBL" id="FNVD01000015">
    <property type="protein sequence ID" value="SEG19529.1"/>
    <property type="molecule type" value="Genomic_DNA"/>
</dbReference>
<keyword evidence="7" id="KW-0972">Capsule biogenesis/degradation</keyword>
<proteinExistence type="inferred from homology"/>
<accession>A0A1H5Y635</accession>
<evidence type="ECO:0000256" key="3">
    <source>
        <dbReference type="ARBA" id="ARBA00022448"/>
    </source>
</evidence>
<dbReference type="PANTHER" id="PTHR30413">
    <property type="entry name" value="INNER MEMBRANE TRANSPORT PERMEASE"/>
    <property type="match status" value="1"/>
</dbReference>
<evidence type="ECO:0000313" key="13">
    <source>
        <dbReference type="EMBL" id="SEG19529.1"/>
    </source>
</evidence>
<name>A0A1H5Y635_9RHOB</name>
<evidence type="ECO:0000256" key="5">
    <source>
        <dbReference type="ARBA" id="ARBA00022597"/>
    </source>
</evidence>
<evidence type="ECO:0000256" key="6">
    <source>
        <dbReference type="ARBA" id="ARBA00022692"/>
    </source>
</evidence>
<dbReference type="Pfam" id="PF01061">
    <property type="entry name" value="ABC2_membrane"/>
    <property type="match status" value="1"/>
</dbReference>
<dbReference type="GO" id="GO:0015774">
    <property type="term" value="P:polysaccharide transport"/>
    <property type="evidence" value="ECO:0007669"/>
    <property type="project" value="UniProtKB-KW"/>
</dbReference>
<dbReference type="InterPro" id="IPR047817">
    <property type="entry name" value="ABC2_TM_bact-type"/>
</dbReference>
<dbReference type="GO" id="GO:0043190">
    <property type="term" value="C:ATP-binding cassette (ABC) transporter complex"/>
    <property type="evidence" value="ECO:0007669"/>
    <property type="project" value="InterPro"/>
</dbReference>
<evidence type="ECO:0000256" key="10">
    <source>
        <dbReference type="ARBA" id="ARBA00023136"/>
    </source>
</evidence>
<evidence type="ECO:0000256" key="7">
    <source>
        <dbReference type="ARBA" id="ARBA00022903"/>
    </source>
</evidence>
<gene>
    <name evidence="13" type="ORF">SAMN05421751_11513</name>
</gene>
<feature type="transmembrane region" description="Helical" evidence="11">
    <location>
        <begin position="235"/>
        <end position="254"/>
    </location>
</feature>
<keyword evidence="8 11" id="KW-1133">Transmembrane helix</keyword>
<dbReference type="AlphaFoldDB" id="A0A1H5Y635"/>
<evidence type="ECO:0000256" key="1">
    <source>
        <dbReference type="ARBA" id="ARBA00004651"/>
    </source>
</evidence>
<organism evidence="13 14">
    <name type="scientific">Jhaorihella thermophila</name>
    <dbReference type="NCBI Taxonomy" id="488547"/>
    <lineage>
        <taxon>Bacteria</taxon>
        <taxon>Pseudomonadati</taxon>
        <taxon>Pseudomonadota</taxon>
        <taxon>Alphaproteobacteria</taxon>
        <taxon>Rhodobacterales</taxon>
        <taxon>Paracoccaceae</taxon>
        <taxon>Jhaorihella</taxon>
    </lineage>
</organism>
<keyword evidence="14" id="KW-1185">Reference proteome</keyword>
<comment type="similarity">
    <text evidence="2 11">Belongs to the ABC-2 integral membrane protein family.</text>
</comment>
<feature type="transmembrane region" description="Helical" evidence="11">
    <location>
        <begin position="71"/>
        <end position="92"/>
    </location>
</feature>